<feature type="compositionally biased region" description="Basic and acidic residues" evidence="1">
    <location>
        <begin position="115"/>
        <end position="126"/>
    </location>
</feature>
<name>A0AAE0YIY6_9GAST</name>
<evidence type="ECO:0000313" key="2">
    <source>
        <dbReference type="EMBL" id="KAK3747699.1"/>
    </source>
</evidence>
<sequence length="126" mass="13081">MQSLDVATTNTGILLADYSAASAATTAERLVDEAPWAAATAHLLEKDNKQADCTALTTTSIRPRQSTDPHPSTHCPTLTIVIMSTCVVATAPSLTTRTTTAATTTTTTATTARAEANRPRPDLAGP</sequence>
<evidence type="ECO:0000256" key="1">
    <source>
        <dbReference type="SAM" id="MobiDB-lite"/>
    </source>
</evidence>
<feature type="compositionally biased region" description="Low complexity" evidence="1">
    <location>
        <begin position="95"/>
        <end position="114"/>
    </location>
</feature>
<evidence type="ECO:0000313" key="3">
    <source>
        <dbReference type="Proteomes" id="UP001283361"/>
    </source>
</evidence>
<gene>
    <name evidence="2" type="ORF">RRG08_024846</name>
</gene>
<organism evidence="2 3">
    <name type="scientific">Elysia crispata</name>
    <name type="common">lettuce slug</name>
    <dbReference type="NCBI Taxonomy" id="231223"/>
    <lineage>
        <taxon>Eukaryota</taxon>
        <taxon>Metazoa</taxon>
        <taxon>Spiralia</taxon>
        <taxon>Lophotrochozoa</taxon>
        <taxon>Mollusca</taxon>
        <taxon>Gastropoda</taxon>
        <taxon>Heterobranchia</taxon>
        <taxon>Euthyneura</taxon>
        <taxon>Panpulmonata</taxon>
        <taxon>Sacoglossa</taxon>
        <taxon>Placobranchoidea</taxon>
        <taxon>Plakobranchidae</taxon>
        <taxon>Elysia</taxon>
    </lineage>
</organism>
<comment type="caution">
    <text evidence="2">The sequence shown here is derived from an EMBL/GenBank/DDBJ whole genome shotgun (WGS) entry which is preliminary data.</text>
</comment>
<dbReference type="EMBL" id="JAWDGP010006075">
    <property type="protein sequence ID" value="KAK3747699.1"/>
    <property type="molecule type" value="Genomic_DNA"/>
</dbReference>
<keyword evidence="3" id="KW-1185">Reference proteome</keyword>
<proteinExistence type="predicted"/>
<dbReference type="Proteomes" id="UP001283361">
    <property type="component" value="Unassembled WGS sequence"/>
</dbReference>
<protein>
    <submittedName>
        <fullName evidence="2">Uncharacterized protein</fullName>
    </submittedName>
</protein>
<accession>A0AAE0YIY6</accession>
<reference evidence="2" key="1">
    <citation type="journal article" date="2023" name="G3 (Bethesda)">
        <title>A reference genome for the long-term kleptoplast-retaining sea slug Elysia crispata morphotype clarki.</title>
        <authorList>
            <person name="Eastman K.E."/>
            <person name="Pendleton A.L."/>
            <person name="Shaikh M.A."/>
            <person name="Suttiyut T."/>
            <person name="Ogas R."/>
            <person name="Tomko P."/>
            <person name="Gavelis G."/>
            <person name="Widhalm J.R."/>
            <person name="Wisecaver J.H."/>
        </authorList>
    </citation>
    <scope>NUCLEOTIDE SEQUENCE</scope>
    <source>
        <strain evidence="2">ECLA1</strain>
    </source>
</reference>
<dbReference type="AlphaFoldDB" id="A0AAE0YIY6"/>
<feature type="region of interest" description="Disordered" evidence="1">
    <location>
        <begin position="94"/>
        <end position="126"/>
    </location>
</feature>